<keyword evidence="3" id="KW-1185">Reference proteome</keyword>
<dbReference type="AlphaFoldDB" id="A0AAF0IT88"/>
<evidence type="ECO:0000313" key="3">
    <source>
        <dbReference type="Proteomes" id="UP001214603"/>
    </source>
</evidence>
<dbReference type="EMBL" id="CP119936">
    <property type="protein sequence ID" value="WFD03048.1"/>
    <property type="molecule type" value="Genomic_DNA"/>
</dbReference>
<proteinExistence type="predicted"/>
<dbReference type="Proteomes" id="UP001214603">
    <property type="component" value="Chromosome 3"/>
</dbReference>
<protein>
    <submittedName>
        <fullName evidence="2">Uncharacterized protein</fullName>
    </submittedName>
</protein>
<name>A0AAF0IT88_9BASI</name>
<sequence length="190" mass="20968">MKLFAVLTTTAALAIATAQAKILKVFVAGKGSTAEVDAKFTSAGQKSSPKLRVHHGASDEKFVFYECDSAPNGFNTTSSSDGKFGQVRSAKDAKKCLSVQGVDNRSAIKGGKYEKKNGFLTMEDCNESSLRLQWWKKDDKSNFFSYVGKKGDAVRDSADWTKDGMVYMYKYEYDDSEPFGGAYRSHLELK</sequence>
<evidence type="ECO:0000313" key="2">
    <source>
        <dbReference type="EMBL" id="WFD03048.1"/>
    </source>
</evidence>
<gene>
    <name evidence="2" type="ORF">MOBT1_001737</name>
</gene>
<accession>A0AAF0IT88</accession>
<organism evidence="2 3">
    <name type="scientific">Malassezia obtusa</name>
    <dbReference type="NCBI Taxonomy" id="76774"/>
    <lineage>
        <taxon>Eukaryota</taxon>
        <taxon>Fungi</taxon>
        <taxon>Dikarya</taxon>
        <taxon>Basidiomycota</taxon>
        <taxon>Ustilaginomycotina</taxon>
        <taxon>Malasseziomycetes</taxon>
        <taxon>Malasseziales</taxon>
        <taxon>Malasseziaceae</taxon>
        <taxon>Malassezia</taxon>
    </lineage>
</organism>
<feature type="signal peptide" evidence="1">
    <location>
        <begin position="1"/>
        <end position="20"/>
    </location>
</feature>
<feature type="chain" id="PRO_5042167989" evidence="1">
    <location>
        <begin position="21"/>
        <end position="190"/>
    </location>
</feature>
<keyword evidence="1" id="KW-0732">Signal</keyword>
<evidence type="ECO:0000256" key="1">
    <source>
        <dbReference type="SAM" id="SignalP"/>
    </source>
</evidence>
<reference evidence="2" key="1">
    <citation type="submission" date="2023-03" db="EMBL/GenBank/DDBJ databases">
        <title>Mating type loci evolution in Malassezia.</title>
        <authorList>
            <person name="Coelho M.A."/>
        </authorList>
    </citation>
    <scope>NUCLEOTIDE SEQUENCE</scope>
    <source>
        <strain evidence="2">CBS 7876</strain>
    </source>
</reference>
<dbReference type="PROSITE" id="PS50231">
    <property type="entry name" value="RICIN_B_LECTIN"/>
    <property type="match status" value="1"/>
</dbReference>